<reference evidence="1" key="1">
    <citation type="submission" date="2021-02" db="EMBL/GenBank/DDBJ databases">
        <authorList>
            <person name="Nieuwenhuis M."/>
            <person name="Van De Peppel L.J.J."/>
        </authorList>
    </citation>
    <scope>NUCLEOTIDE SEQUENCE</scope>
    <source>
        <strain evidence="1">D49</strain>
    </source>
</reference>
<dbReference type="InterPro" id="IPR015915">
    <property type="entry name" value="Kelch-typ_b-propeller"/>
</dbReference>
<comment type="caution">
    <text evidence="1">The sequence shown here is derived from an EMBL/GenBank/DDBJ whole genome shotgun (WGS) entry which is preliminary data.</text>
</comment>
<proteinExistence type="predicted"/>
<protein>
    <submittedName>
        <fullName evidence="1">Uncharacterized protein</fullName>
    </submittedName>
</protein>
<sequence length="294" mass="32490">MARTVKTIACQFAVALASKGMHHSTGTTYRLSGARDTRFPVLKGAQGSTPNRRKWWKQPISTEGTLKAASPRVGTSIVFTNNHLSIFGGEHDRDSIPDGEPEPQTFSIARFDSHTCTWKWVVVDQPYPEHIPWLGSLGDAVPIYGGEKIVLFPGVDTCEVDGKFLKINMSAATTVIFNTATRTFELGNDPNGINITGEFPHDFDCFDAHVVSSRYFIEELTGIKRESQEAEGDPKGCSLLIATWDSSNLMALPEMWLMNLSRTPGTPSTSRCLYLRPSLETVKVPTENAMSMMR</sequence>
<dbReference type="Gene3D" id="2.120.10.80">
    <property type="entry name" value="Kelch-type beta propeller"/>
    <property type="match status" value="1"/>
</dbReference>
<name>A0A9P7GL16_9AGAR</name>
<gene>
    <name evidence="1" type="ORF">H0H81_006519</name>
</gene>
<dbReference type="Proteomes" id="UP000717328">
    <property type="component" value="Unassembled WGS sequence"/>
</dbReference>
<reference evidence="1" key="2">
    <citation type="submission" date="2021-10" db="EMBL/GenBank/DDBJ databases">
        <title>Phylogenomics reveals ancestral predisposition of the termite-cultivated fungus Termitomyces towards a domesticated lifestyle.</title>
        <authorList>
            <person name="Auxier B."/>
            <person name="Grum-Grzhimaylo A."/>
            <person name="Cardenas M.E."/>
            <person name="Lodge J.D."/>
            <person name="Laessoe T."/>
            <person name="Pedersen O."/>
            <person name="Smith M.E."/>
            <person name="Kuyper T.W."/>
            <person name="Franco-Molano E.A."/>
            <person name="Baroni T.J."/>
            <person name="Aanen D.K."/>
        </authorList>
    </citation>
    <scope>NUCLEOTIDE SEQUENCE</scope>
    <source>
        <strain evidence="1">D49</strain>
    </source>
</reference>
<keyword evidence="2" id="KW-1185">Reference proteome</keyword>
<accession>A0A9P7GL16</accession>
<organism evidence="1 2">
    <name type="scientific">Sphagnurus paluster</name>
    <dbReference type="NCBI Taxonomy" id="117069"/>
    <lineage>
        <taxon>Eukaryota</taxon>
        <taxon>Fungi</taxon>
        <taxon>Dikarya</taxon>
        <taxon>Basidiomycota</taxon>
        <taxon>Agaricomycotina</taxon>
        <taxon>Agaricomycetes</taxon>
        <taxon>Agaricomycetidae</taxon>
        <taxon>Agaricales</taxon>
        <taxon>Tricholomatineae</taxon>
        <taxon>Lyophyllaceae</taxon>
        <taxon>Sphagnurus</taxon>
    </lineage>
</organism>
<dbReference type="EMBL" id="JABCKI010000169">
    <property type="protein sequence ID" value="KAG5652028.1"/>
    <property type="molecule type" value="Genomic_DNA"/>
</dbReference>
<dbReference type="SUPFAM" id="SSF117281">
    <property type="entry name" value="Kelch motif"/>
    <property type="match status" value="1"/>
</dbReference>
<evidence type="ECO:0000313" key="1">
    <source>
        <dbReference type="EMBL" id="KAG5652028.1"/>
    </source>
</evidence>
<dbReference type="OrthoDB" id="432528at2759"/>
<dbReference type="AlphaFoldDB" id="A0A9P7GL16"/>
<evidence type="ECO:0000313" key="2">
    <source>
        <dbReference type="Proteomes" id="UP000717328"/>
    </source>
</evidence>